<keyword evidence="2" id="KW-0812">Transmembrane</keyword>
<reference evidence="3" key="1">
    <citation type="submission" date="2021-02" db="EMBL/GenBank/DDBJ databases">
        <authorList>
            <person name="Nowell W R."/>
        </authorList>
    </citation>
    <scope>NUCLEOTIDE SEQUENCE</scope>
</reference>
<dbReference type="AlphaFoldDB" id="A0A8S3J764"/>
<feature type="region of interest" description="Disordered" evidence="1">
    <location>
        <begin position="117"/>
        <end position="190"/>
    </location>
</feature>
<gene>
    <name evidence="3" type="ORF">SMN809_LOCUS79498</name>
</gene>
<feature type="compositionally biased region" description="Polar residues" evidence="1">
    <location>
        <begin position="147"/>
        <end position="175"/>
    </location>
</feature>
<organism evidence="3 4">
    <name type="scientific">Rotaria magnacalcarata</name>
    <dbReference type="NCBI Taxonomy" id="392030"/>
    <lineage>
        <taxon>Eukaryota</taxon>
        <taxon>Metazoa</taxon>
        <taxon>Spiralia</taxon>
        <taxon>Gnathifera</taxon>
        <taxon>Rotifera</taxon>
        <taxon>Eurotatoria</taxon>
        <taxon>Bdelloidea</taxon>
        <taxon>Philodinida</taxon>
        <taxon>Philodinidae</taxon>
        <taxon>Rotaria</taxon>
    </lineage>
</organism>
<keyword evidence="2" id="KW-1133">Transmembrane helix</keyword>
<feature type="transmembrane region" description="Helical" evidence="2">
    <location>
        <begin position="7"/>
        <end position="24"/>
    </location>
</feature>
<evidence type="ECO:0000256" key="1">
    <source>
        <dbReference type="SAM" id="MobiDB-lite"/>
    </source>
</evidence>
<comment type="caution">
    <text evidence="3">The sequence shown here is derived from an EMBL/GenBank/DDBJ whole genome shotgun (WGS) entry which is preliminary data.</text>
</comment>
<dbReference type="EMBL" id="CAJOBI010342682">
    <property type="protein sequence ID" value="CAF5215192.1"/>
    <property type="molecule type" value="Genomic_DNA"/>
</dbReference>
<feature type="non-terminal residue" evidence="3">
    <location>
        <position position="190"/>
    </location>
</feature>
<dbReference type="Proteomes" id="UP000676336">
    <property type="component" value="Unassembled WGS sequence"/>
</dbReference>
<keyword evidence="2" id="KW-0472">Membrane</keyword>
<evidence type="ECO:0000313" key="4">
    <source>
        <dbReference type="Proteomes" id="UP000676336"/>
    </source>
</evidence>
<sequence length="190" mass="21898">MTNCMKLTNFLNKFCILLIIYFILELTPQKPLKATKPLSDHFHDTHRHTSNKEQILRTPDTTSNIDTPTIRRTVKVTKDRSPDKDPVNVNVTVVVKKFAGTNEDGNTRTVTEAYFEPVQHPSEILPSSSTIDDKEKVEISNDRPRSTDQPLFQSSEQLISSNDRQIQSDTEQIITEKQKKHRRPKRISRT</sequence>
<protein>
    <submittedName>
        <fullName evidence="3">Uncharacterized protein</fullName>
    </submittedName>
</protein>
<feature type="compositionally biased region" description="Basic residues" evidence="1">
    <location>
        <begin position="178"/>
        <end position="190"/>
    </location>
</feature>
<evidence type="ECO:0000256" key="2">
    <source>
        <dbReference type="SAM" id="Phobius"/>
    </source>
</evidence>
<feature type="compositionally biased region" description="Basic and acidic residues" evidence="1">
    <location>
        <begin position="131"/>
        <end position="146"/>
    </location>
</feature>
<proteinExistence type="predicted"/>
<evidence type="ECO:0000313" key="3">
    <source>
        <dbReference type="EMBL" id="CAF5215192.1"/>
    </source>
</evidence>
<name>A0A8S3J764_9BILA</name>
<accession>A0A8S3J764</accession>